<evidence type="ECO:0000313" key="10">
    <source>
        <dbReference type="Proteomes" id="UP000221734"/>
    </source>
</evidence>
<dbReference type="InterPro" id="IPR019820">
    <property type="entry name" value="Sec-indep_translocase_CS"/>
</dbReference>
<keyword evidence="5" id="KW-0813">Transport</keyword>
<comment type="similarity">
    <text evidence="5">Belongs to the TatC family.</text>
</comment>
<dbReference type="EMBL" id="CP049055">
    <property type="protein sequence ID" value="QII09550.1"/>
    <property type="molecule type" value="Genomic_DNA"/>
</dbReference>
<keyword evidence="10" id="KW-1185">Reference proteome</keyword>
<feature type="transmembrane region" description="Helical" evidence="5">
    <location>
        <begin position="120"/>
        <end position="146"/>
    </location>
</feature>
<feature type="transmembrane region" description="Helical" evidence="5">
    <location>
        <begin position="202"/>
        <end position="219"/>
    </location>
</feature>
<reference evidence="9" key="4">
    <citation type="submission" date="2017-10" db="EMBL/GenBank/DDBJ databases">
        <authorList>
            <person name="Banno H."/>
            <person name="Chua N.-H."/>
        </authorList>
    </citation>
    <scope>NUCLEOTIDE SEQUENCE [LARGE SCALE GENOMIC DNA]</scope>
    <source>
        <strain evidence="9">Kuenenia_mbr1_ru-nijmegen</strain>
    </source>
</reference>
<keyword evidence="3 5" id="KW-1133">Transmembrane helix</keyword>
<reference evidence="8 11" key="5">
    <citation type="submission" date="2020-02" db="EMBL/GenBank/DDBJ databases">
        <title>Newly sequenced genome of strain CSTR1 showed variability in Candidatus Kuenenia stuttgartiensis genomes.</title>
        <authorList>
            <person name="Ding C."/>
            <person name="Adrian L."/>
        </authorList>
    </citation>
    <scope>NUCLEOTIDE SEQUENCE [LARGE SCALE GENOMIC DNA]</scope>
    <source>
        <strain evidence="8 11">CSTR1</strain>
    </source>
</reference>
<dbReference type="InterPro" id="IPR006860">
    <property type="entry name" value="FecR"/>
</dbReference>
<evidence type="ECO:0000259" key="6">
    <source>
        <dbReference type="Pfam" id="PF04773"/>
    </source>
</evidence>
<reference evidence="7" key="2">
    <citation type="submission" date="2006-01" db="EMBL/GenBank/DDBJ databases">
        <authorList>
            <person name="Genoscope"/>
        </authorList>
    </citation>
    <scope>NUCLEOTIDE SEQUENCE</scope>
</reference>
<evidence type="ECO:0000256" key="5">
    <source>
        <dbReference type="HAMAP-Rule" id="MF_00902"/>
    </source>
</evidence>
<evidence type="ECO:0000313" key="7">
    <source>
        <dbReference type="EMBL" id="CAJ71031.1"/>
    </source>
</evidence>
<dbReference type="InterPro" id="IPR002033">
    <property type="entry name" value="TatC"/>
</dbReference>
<feature type="transmembrane region" description="Helical" evidence="5">
    <location>
        <begin position="29"/>
        <end position="50"/>
    </location>
</feature>
<dbReference type="GO" id="GO:0043953">
    <property type="term" value="P:protein transport by the Tat complex"/>
    <property type="evidence" value="ECO:0007669"/>
    <property type="project" value="UniProtKB-UniRule"/>
</dbReference>
<dbReference type="HAMAP" id="MF_00902">
    <property type="entry name" value="TatC"/>
    <property type="match status" value="1"/>
</dbReference>
<feature type="domain" description="FecR protein" evidence="6">
    <location>
        <begin position="314"/>
        <end position="400"/>
    </location>
</feature>
<evidence type="ECO:0000313" key="9">
    <source>
        <dbReference type="EMBL" id="SOH04507.1"/>
    </source>
</evidence>
<dbReference type="Pfam" id="PF04773">
    <property type="entry name" value="FecR"/>
    <property type="match status" value="1"/>
</dbReference>
<dbReference type="Pfam" id="PF00902">
    <property type="entry name" value="TatC"/>
    <property type="match status" value="1"/>
</dbReference>
<dbReference type="GO" id="GO:0065002">
    <property type="term" value="P:intracellular protein transmembrane transport"/>
    <property type="evidence" value="ECO:0007669"/>
    <property type="project" value="TreeGrafter"/>
</dbReference>
<keyword evidence="5" id="KW-0811">Translocation</keyword>
<keyword evidence="4 5" id="KW-0472">Membrane</keyword>
<protein>
    <recommendedName>
        <fullName evidence="5">Sec-independent protein translocase protein TatC</fullName>
    </recommendedName>
</protein>
<dbReference type="NCBIfam" id="TIGR00945">
    <property type="entry name" value="tatC"/>
    <property type="match status" value="1"/>
</dbReference>
<keyword evidence="5" id="KW-0653">Protein transport</keyword>
<gene>
    <name evidence="5 7" type="primary">tatC</name>
    <name evidence="8" type="ORF">KsCSTR_01710</name>
    <name evidence="9" type="ORF">KSMBR1_2009</name>
    <name evidence="7" type="ORF">kustc0286</name>
</gene>
<sequence>MDIKEEEYGKIEDARMPLGSHLEELRRRVFYSIIAIIFCFILCWVFKLHILDIVKRPHGIAMHKLGLSTELQVLSYQEGFYAYMKLCFISAIFLMYPLIIYQAWRFVSAGLYAKEKRYILVFFPVSYIAFVMGGLFGYYLLIPFGLQFLISILGPGIQPIITMQQYVSFVFLLTVALGLVFQLPLVMLLLSKIGFVSADNFIKWRKYSILVIFIIAAIVTPPDPFTQTMTAAPMILLYELGILVAKPTKKGFILLGMVVGLGIVALAAAYFYFTHTRGMIDLSRVYGNMQLQKAEDHKWKKVSSVDRFHSGVVLKTGDGEKSSFSTKNGIGVNMDSNTEMYFIDPWKINLQKGQIFLSLANLKKNLEILTLNGKIVADNGIFNVRITEYATIVTAVKGEATLMLEGETKKLLEGRQRKMAAGGEPVDIHSIIDWSEGIITDVQGKE</sequence>
<feature type="transmembrane region" description="Helical" evidence="5">
    <location>
        <begin position="80"/>
        <end position="99"/>
    </location>
</feature>
<dbReference type="PRINTS" id="PR01840">
    <property type="entry name" value="TATCFAMILY"/>
</dbReference>
<reference evidence="7" key="1">
    <citation type="journal article" date="2006" name="Nature">
        <title>Deciphering the evolution and metabolism of an anammox bacterium from a community genome.</title>
        <authorList>
            <person name="Strous M."/>
            <person name="Pelletier E."/>
            <person name="Mangenot S."/>
            <person name="Rattei T."/>
            <person name="Lehner A."/>
            <person name="Taylor M.W."/>
            <person name="Horn M."/>
            <person name="Daims H."/>
            <person name="Bartol-Mavel D."/>
            <person name="Wincker P."/>
            <person name="Barbe V."/>
            <person name="Fonknechten N."/>
            <person name="Vallenet D."/>
            <person name="Segurens B."/>
            <person name="Schenowitz-Truong C."/>
            <person name="Medigue C."/>
            <person name="Collingro A."/>
            <person name="Snel B."/>
            <person name="Dutilh B.E."/>
            <person name="OpDenCamp H.J.M."/>
            <person name="vanDerDrift C."/>
            <person name="Cirpus I."/>
            <person name="vanDePas-Schoonen K.T."/>
            <person name="Harhangi H.R."/>
            <person name="vanNiftrik L."/>
            <person name="Schmid M."/>
            <person name="Keltjens J."/>
            <person name="vanDeVossenberg J."/>
            <person name="Kartal B."/>
            <person name="Meier H."/>
            <person name="Frishman D."/>
            <person name="Huynen M.A."/>
            <person name="Mewes H."/>
            <person name="Weissenbach J."/>
            <person name="Jetten M.S.M."/>
            <person name="Wagner M."/>
            <person name="LePaslier D."/>
        </authorList>
    </citation>
    <scope>NUCLEOTIDE SEQUENCE</scope>
</reference>
<dbReference type="RefSeq" id="WP_099325216.1">
    <property type="nucleotide sequence ID" value="NZ_CP049055.1"/>
</dbReference>
<dbReference type="EMBL" id="LT934425">
    <property type="protein sequence ID" value="SOH04507.1"/>
    <property type="molecule type" value="Genomic_DNA"/>
</dbReference>
<dbReference type="OrthoDB" id="9777044at2"/>
<proteinExistence type="inferred from homology"/>
<feature type="transmembrane region" description="Helical" evidence="5">
    <location>
        <begin position="225"/>
        <end position="245"/>
    </location>
</feature>
<organism evidence="7">
    <name type="scientific">Kuenenia stuttgartiensis</name>
    <dbReference type="NCBI Taxonomy" id="174633"/>
    <lineage>
        <taxon>Bacteria</taxon>
        <taxon>Pseudomonadati</taxon>
        <taxon>Planctomycetota</taxon>
        <taxon>Candidatus Brocadiia</taxon>
        <taxon>Candidatus Brocadiales</taxon>
        <taxon>Candidatus Brocadiaceae</taxon>
        <taxon>Candidatus Kuenenia</taxon>
    </lineage>
</organism>
<comment type="subunit">
    <text evidence="5">Forms a complex with TatA.</text>
</comment>
<evidence type="ECO:0000256" key="4">
    <source>
        <dbReference type="ARBA" id="ARBA00023136"/>
    </source>
</evidence>
<evidence type="ECO:0000256" key="2">
    <source>
        <dbReference type="ARBA" id="ARBA00022692"/>
    </source>
</evidence>
<comment type="subcellular location">
    <subcellularLocation>
        <location evidence="5">Cell membrane</location>
        <topology evidence="5">Multi-pass membrane protein</topology>
    </subcellularLocation>
    <subcellularLocation>
        <location evidence="1">Membrane</location>
        <topology evidence="1">Multi-pass membrane protein</topology>
    </subcellularLocation>
</comment>
<evidence type="ECO:0000256" key="3">
    <source>
        <dbReference type="ARBA" id="ARBA00022989"/>
    </source>
</evidence>
<keyword evidence="5" id="KW-1003">Cell membrane</keyword>
<dbReference type="PANTHER" id="PTHR30371">
    <property type="entry name" value="SEC-INDEPENDENT PROTEIN TRANSLOCASE PROTEIN TATC"/>
    <property type="match status" value="1"/>
</dbReference>
<dbReference type="Proteomes" id="UP000221734">
    <property type="component" value="Chromosome Kuenenia_stuttgartiensis_MBR1"/>
</dbReference>
<evidence type="ECO:0000313" key="8">
    <source>
        <dbReference type="EMBL" id="QII09550.1"/>
    </source>
</evidence>
<evidence type="ECO:0000256" key="1">
    <source>
        <dbReference type="ARBA" id="ARBA00004141"/>
    </source>
</evidence>
<dbReference type="PROSITE" id="PS01218">
    <property type="entry name" value="TATC"/>
    <property type="match status" value="1"/>
</dbReference>
<reference evidence="10" key="3">
    <citation type="submission" date="2017-10" db="EMBL/GenBank/DDBJ databases">
        <authorList>
            <person name="Frank J."/>
        </authorList>
    </citation>
    <scope>NUCLEOTIDE SEQUENCE [LARGE SCALE GENOMIC DNA]</scope>
</reference>
<dbReference type="GO" id="GO:0033281">
    <property type="term" value="C:TAT protein transport complex"/>
    <property type="evidence" value="ECO:0007669"/>
    <property type="project" value="UniProtKB-UniRule"/>
</dbReference>
<dbReference type="PANTHER" id="PTHR30371:SF0">
    <property type="entry name" value="SEC-INDEPENDENT PROTEIN TRANSLOCASE PROTEIN TATC, CHLOROPLASTIC-RELATED"/>
    <property type="match status" value="1"/>
</dbReference>
<dbReference type="EMBL" id="CT573073">
    <property type="protein sequence ID" value="CAJ71031.1"/>
    <property type="molecule type" value="Genomic_DNA"/>
</dbReference>
<dbReference type="AlphaFoldDB" id="Q1PUY3"/>
<name>Q1PUY3_KUEST</name>
<dbReference type="GO" id="GO:0009977">
    <property type="term" value="F:proton motive force dependent protein transmembrane transporter activity"/>
    <property type="evidence" value="ECO:0007669"/>
    <property type="project" value="TreeGrafter"/>
</dbReference>
<keyword evidence="2 5" id="KW-0812">Transmembrane</keyword>
<feature type="transmembrane region" description="Helical" evidence="5">
    <location>
        <begin position="166"/>
        <end position="190"/>
    </location>
</feature>
<dbReference type="Proteomes" id="UP000501926">
    <property type="component" value="Chromosome"/>
</dbReference>
<dbReference type="KEGG" id="kst:KSMBR1_2009"/>
<feature type="transmembrane region" description="Helical" evidence="5">
    <location>
        <begin position="252"/>
        <end position="273"/>
    </location>
</feature>
<comment type="function">
    <text evidence="5">Part of the twin-arginine translocation (Tat) system that transports large folded proteins containing a characteristic twin-arginine motif in their signal peptide across membranes.</text>
</comment>
<evidence type="ECO:0000313" key="11">
    <source>
        <dbReference type="Proteomes" id="UP000501926"/>
    </source>
</evidence>
<accession>Q1PUY3</accession>